<comment type="caution">
    <text evidence="2">The sequence shown here is derived from an EMBL/GenBank/DDBJ whole genome shotgun (WGS) entry which is preliminary data.</text>
</comment>
<evidence type="ECO:0000256" key="1">
    <source>
        <dbReference type="SAM" id="Phobius"/>
    </source>
</evidence>
<gene>
    <name evidence="2" type="ORF">O0Q50_22855</name>
</gene>
<dbReference type="RefSeq" id="WP_316911242.1">
    <property type="nucleotide sequence ID" value="NZ_JAPTGD010000002.1"/>
</dbReference>
<proteinExistence type="predicted"/>
<keyword evidence="1" id="KW-0472">Membrane</keyword>
<dbReference type="AlphaFoldDB" id="A0AAX6NE62"/>
<protein>
    <recommendedName>
        <fullName evidence="4">HFLK protein</fullName>
    </recommendedName>
</protein>
<name>A0AAX6NE62_PRIAR</name>
<feature type="transmembrane region" description="Helical" evidence="1">
    <location>
        <begin position="64"/>
        <end position="84"/>
    </location>
</feature>
<keyword evidence="1" id="KW-0812">Transmembrane</keyword>
<reference evidence="2" key="2">
    <citation type="submission" date="2022-12" db="EMBL/GenBank/DDBJ databases">
        <authorList>
            <person name="Dechsakulwatana C."/>
            <person name="Rungsihiranrut A."/>
            <person name="Muangchinda C."/>
            <person name="Ningthoujam R."/>
            <person name="Klankeo P."/>
            <person name="Pinyakong O."/>
        </authorList>
    </citation>
    <scope>NUCLEOTIDE SEQUENCE</scope>
    <source>
        <strain evidence="2">TL01-2</strain>
    </source>
</reference>
<sequence length="85" mass="8284">MQKALENVFNANSKKYYTNNLKPFLKLGSGYLYALAGGSGGSGGLGGGKGGSEGGSPGGAGGGGFGIVLAILAIIVVVGVCTRFL</sequence>
<evidence type="ECO:0000313" key="3">
    <source>
        <dbReference type="Proteomes" id="UP001269400"/>
    </source>
</evidence>
<accession>A0AAX6NE62</accession>
<evidence type="ECO:0008006" key="4">
    <source>
        <dbReference type="Google" id="ProtNLM"/>
    </source>
</evidence>
<keyword evidence="1" id="KW-1133">Transmembrane helix</keyword>
<dbReference type="EMBL" id="JAPTGD010000002">
    <property type="protein sequence ID" value="MDU9694026.1"/>
    <property type="molecule type" value="Genomic_DNA"/>
</dbReference>
<evidence type="ECO:0000313" key="2">
    <source>
        <dbReference type="EMBL" id="MDU9694026.1"/>
    </source>
</evidence>
<dbReference type="Proteomes" id="UP001269400">
    <property type="component" value="Unassembled WGS sequence"/>
</dbReference>
<organism evidence="2 3">
    <name type="scientific">Priestia aryabhattai</name>
    <name type="common">Bacillus aryabhattai</name>
    <dbReference type="NCBI Taxonomy" id="412384"/>
    <lineage>
        <taxon>Bacteria</taxon>
        <taxon>Bacillati</taxon>
        <taxon>Bacillota</taxon>
        <taxon>Bacilli</taxon>
        <taxon>Bacillales</taxon>
        <taxon>Bacillaceae</taxon>
        <taxon>Priestia</taxon>
    </lineage>
</organism>
<reference evidence="2" key="1">
    <citation type="journal article" date="2022" name="J Environ Chem Eng">
        <title>Biodegradation of petroleum oil using a constructed nonpathogenic and heavy metal-tolerant bacterial consortium isolated from marine sponges.</title>
        <authorList>
            <person name="Dechsakulwatana C."/>
            <person name="Rungsihiranrut A."/>
            <person name="Muangchinda C."/>
            <person name="Ningthoujam R."/>
            <person name="Klankeo P."/>
            <person name="Pinyakong O."/>
        </authorList>
    </citation>
    <scope>NUCLEOTIDE SEQUENCE</scope>
    <source>
        <strain evidence="2">TL01-2</strain>
    </source>
</reference>